<dbReference type="PaxDb" id="3708-A0A078GH77"/>
<evidence type="ECO:0000313" key="11">
    <source>
        <dbReference type="EMBL" id="CDY24639.1"/>
    </source>
</evidence>
<keyword evidence="8" id="KW-0472">Membrane</keyword>
<dbReference type="UniPathway" id="UPA00196"/>
<protein>
    <submittedName>
        <fullName evidence="10">(rape) hypothetical protein</fullName>
    </submittedName>
    <submittedName>
        <fullName evidence="11">BnaA05g30380D protein</fullName>
    </submittedName>
</protein>
<reference evidence="11 12" key="1">
    <citation type="journal article" date="2014" name="Science">
        <title>Plant genetics. Early allopolyploid evolution in the post-Neolithic Brassica napus oilseed genome.</title>
        <authorList>
            <person name="Chalhoub B."/>
            <person name="Denoeud F."/>
            <person name="Liu S."/>
            <person name="Parkin I.A."/>
            <person name="Tang H."/>
            <person name="Wang X."/>
            <person name="Chiquet J."/>
            <person name="Belcram H."/>
            <person name="Tong C."/>
            <person name="Samans B."/>
            <person name="Correa M."/>
            <person name="Da Silva C."/>
            <person name="Just J."/>
            <person name="Falentin C."/>
            <person name="Koh C.S."/>
            <person name="Le Clainche I."/>
            <person name="Bernard M."/>
            <person name="Bento P."/>
            <person name="Noel B."/>
            <person name="Labadie K."/>
            <person name="Alberti A."/>
            <person name="Charles M."/>
            <person name="Arnaud D."/>
            <person name="Guo H."/>
            <person name="Daviaud C."/>
            <person name="Alamery S."/>
            <person name="Jabbari K."/>
            <person name="Zhao M."/>
            <person name="Edger P.P."/>
            <person name="Chelaifa H."/>
            <person name="Tack D."/>
            <person name="Lassalle G."/>
            <person name="Mestiri I."/>
            <person name="Schnel N."/>
            <person name="Le Paslier M.C."/>
            <person name="Fan G."/>
            <person name="Renault V."/>
            <person name="Bayer P.E."/>
            <person name="Golicz A.A."/>
            <person name="Manoli S."/>
            <person name="Lee T.H."/>
            <person name="Thi V.H."/>
            <person name="Chalabi S."/>
            <person name="Hu Q."/>
            <person name="Fan C."/>
            <person name="Tollenaere R."/>
            <person name="Lu Y."/>
            <person name="Battail C."/>
            <person name="Shen J."/>
            <person name="Sidebottom C.H."/>
            <person name="Wang X."/>
            <person name="Canaguier A."/>
            <person name="Chauveau A."/>
            <person name="Berard A."/>
            <person name="Deniot G."/>
            <person name="Guan M."/>
            <person name="Liu Z."/>
            <person name="Sun F."/>
            <person name="Lim Y.P."/>
            <person name="Lyons E."/>
            <person name="Town C.D."/>
            <person name="Bancroft I."/>
            <person name="Wang X."/>
            <person name="Meng J."/>
            <person name="Ma J."/>
            <person name="Pires J.C."/>
            <person name="King G.J."/>
            <person name="Brunel D."/>
            <person name="Delourme R."/>
            <person name="Renard M."/>
            <person name="Aury J.M."/>
            <person name="Adams K.L."/>
            <person name="Batley J."/>
            <person name="Snowdon R.J."/>
            <person name="Tost J."/>
            <person name="Edwards D."/>
            <person name="Zhou Y."/>
            <person name="Hua W."/>
            <person name="Sharpe A.G."/>
            <person name="Paterson A.H."/>
            <person name="Guan C."/>
            <person name="Wincker P."/>
        </authorList>
    </citation>
    <scope>NUCLEOTIDE SEQUENCE [LARGE SCALE GENOMIC DNA]</scope>
    <source>
        <strain evidence="12">cv. Darmor-bzh</strain>
    </source>
</reference>
<dbReference type="Gramene" id="CDY24639">
    <property type="protein sequence ID" value="CDY24639"/>
    <property type="gene ID" value="GSBRNA2T00027014001"/>
</dbReference>
<dbReference type="STRING" id="3708.A0A078GH77"/>
<proteinExistence type="inferred from homology"/>
<dbReference type="Proteomes" id="UP001295469">
    <property type="component" value="Chromosome A05"/>
</dbReference>
<dbReference type="EMBL" id="LK032162">
    <property type="protein sequence ID" value="CDY24639.1"/>
    <property type="molecule type" value="Genomic_DNA"/>
</dbReference>
<evidence type="ECO:0000256" key="1">
    <source>
        <dbReference type="ARBA" id="ARBA00004477"/>
    </source>
</evidence>
<dbReference type="GO" id="GO:0016255">
    <property type="term" value="P:attachment of GPI anchor to protein"/>
    <property type="evidence" value="ECO:0007669"/>
    <property type="project" value="InterPro"/>
</dbReference>
<dbReference type="GO" id="GO:0042765">
    <property type="term" value="C:GPI-anchor transamidase complex"/>
    <property type="evidence" value="ECO:0007669"/>
    <property type="project" value="InterPro"/>
</dbReference>
<comment type="similarity">
    <text evidence="3">Belongs to the PIGS family.</text>
</comment>
<evidence type="ECO:0000256" key="7">
    <source>
        <dbReference type="ARBA" id="ARBA00022989"/>
    </source>
</evidence>
<keyword evidence="7" id="KW-1133">Transmembrane helix</keyword>
<dbReference type="Proteomes" id="UP000028999">
    <property type="component" value="Unassembled WGS sequence"/>
</dbReference>
<evidence type="ECO:0000256" key="6">
    <source>
        <dbReference type="ARBA" id="ARBA00022824"/>
    </source>
</evidence>
<keyword evidence="5" id="KW-0812">Transmembrane</keyword>
<dbReference type="InterPro" id="IPR019540">
    <property type="entry name" value="PtdIno-glycan_biosynth_class_S"/>
</dbReference>
<evidence type="ECO:0000256" key="5">
    <source>
        <dbReference type="ARBA" id="ARBA00022692"/>
    </source>
</evidence>
<gene>
    <name evidence="11" type="primary">BnaA05g30380D</name>
    <name evidence="10" type="ORF">DARMORV10_A05P41020.1</name>
    <name evidence="11" type="ORF">GSBRNA2T00027014001</name>
</gene>
<evidence type="ECO:0000313" key="12">
    <source>
        <dbReference type="Proteomes" id="UP000028999"/>
    </source>
</evidence>
<accession>A0A078GH77</accession>
<keyword evidence="12" id="KW-1185">Reference proteome</keyword>
<organism evidence="11 12">
    <name type="scientific">Brassica napus</name>
    <name type="common">Rape</name>
    <dbReference type="NCBI Taxonomy" id="3708"/>
    <lineage>
        <taxon>Eukaryota</taxon>
        <taxon>Viridiplantae</taxon>
        <taxon>Streptophyta</taxon>
        <taxon>Embryophyta</taxon>
        <taxon>Tracheophyta</taxon>
        <taxon>Spermatophyta</taxon>
        <taxon>Magnoliopsida</taxon>
        <taxon>eudicotyledons</taxon>
        <taxon>Gunneridae</taxon>
        <taxon>Pentapetalae</taxon>
        <taxon>rosids</taxon>
        <taxon>malvids</taxon>
        <taxon>Brassicales</taxon>
        <taxon>Brassicaceae</taxon>
        <taxon>Brassiceae</taxon>
        <taxon>Brassica</taxon>
    </lineage>
</organism>
<keyword evidence="6" id="KW-0256">Endoplasmic reticulum</keyword>
<evidence type="ECO:0000256" key="4">
    <source>
        <dbReference type="ARBA" id="ARBA00022502"/>
    </source>
</evidence>
<evidence type="ECO:0000256" key="8">
    <source>
        <dbReference type="ARBA" id="ARBA00023136"/>
    </source>
</evidence>
<name>A0A078GH77_BRANA</name>
<dbReference type="AlphaFoldDB" id="A0A078GH77"/>
<dbReference type="GO" id="GO:0006506">
    <property type="term" value="P:GPI anchor biosynthetic process"/>
    <property type="evidence" value="ECO:0007669"/>
    <property type="project" value="UniProtKB-UniPathway"/>
</dbReference>
<keyword evidence="4" id="KW-0337">GPI-anchor biosynthesis</keyword>
<dbReference type="PANTHER" id="PTHR21072">
    <property type="entry name" value="GPI TRANSAMIDASE COMPONENT PIG-S"/>
    <property type="match status" value="1"/>
</dbReference>
<reference evidence="10" key="3">
    <citation type="submission" date="2021-01" db="EMBL/GenBank/DDBJ databases">
        <authorList>
            <consortium name="Genoscope - CEA"/>
            <person name="William W."/>
        </authorList>
    </citation>
    <scope>NUCLEOTIDE SEQUENCE</scope>
</reference>
<evidence type="ECO:0000256" key="2">
    <source>
        <dbReference type="ARBA" id="ARBA00004687"/>
    </source>
</evidence>
<dbReference type="PANTHER" id="PTHR21072:SF13">
    <property type="entry name" value="GPI TRANSAMIDASE COMPONENT PIG-S"/>
    <property type="match status" value="1"/>
</dbReference>
<comment type="pathway">
    <text evidence="2">Glycolipid biosynthesis; glycosylphosphatidylinositol-anchor biosynthesis.</text>
</comment>
<evidence type="ECO:0000256" key="9">
    <source>
        <dbReference type="ARBA" id="ARBA00023180"/>
    </source>
</evidence>
<reference evidence="11" key="2">
    <citation type="submission" date="2014-06" db="EMBL/GenBank/DDBJ databases">
        <authorList>
            <person name="Genoscope - CEA"/>
        </authorList>
    </citation>
    <scope>NUCLEOTIDE SEQUENCE</scope>
</reference>
<keyword evidence="9" id="KW-0325">Glycoprotein</keyword>
<sequence length="194" mass="22277">MNPTCIYRSDPLAPVTKALAPIANISVESQVLYHTSKSSFSSWNEKLQSYILNELSSFVRTFFSKIPMTNLDITDTCQVRFTIHIHNILYINYMLINILIFLKKKIEFLYLLKFSWGKFRQSFGFKSEAIYTSGLGSSKILPMLSFWIFAFELDVTTCFNLHFCATTLGSLSRLSSLPRMIIKDEIGEQICFSS</sequence>
<evidence type="ECO:0000256" key="3">
    <source>
        <dbReference type="ARBA" id="ARBA00005316"/>
    </source>
</evidence>
<evidence type="ECO:0000313" key="10">
    <source>
        <dbReference type="EMBL" id="CAF2102774.1"/>
    </source>
</evidence>
<comment type="subcellular location">
    <subcellularLocation>
        <location evidence="1">Endoplasmic reticulum membrane</location>
        <topology evidence="1">Multi-pass membrane protein</topology>
    </subcellularLocation>
</comment>
<dbReference type="EMBL" id="HG994359">
    <property type="protein sequence ID" value="CAF2102774.1"/>
    <property type="molecule type" value="Genomic_DNA"/>
</dbReference>